<organism evidence="1 2">
    <name type="scientific">Alistipes putredinis DSM 17216</name>
    <dbReference type="NCBI Taxonomy" id="445970"/>
    <lineage>
        <taxon>Bacteria</taxon>
        <taxon>Pseudomonadati</taxon>
        <taxon>Bacteroidota</taxon>
        <taxon>Bacteroidia</taxon>
        <taxon>Bacteroidales</taxon>
        <taxon>Rikenellaceae</taxon>
        <taxon>Alistipes</taxon>
    </lineage>
</organism>
<dbReference type="HOGENOM" id="CLU_2821569_0_0_10"/>
<reference evidence="1" key="2">
    <citation type="submission" date="2013-09" db="EMBL/GenBank/DDBJ databases">
        <title>Draft genome sequence of Alistipes putredinis (DSM 17216).</title>
        <authorList>
            <person name="Sudarsanam P."/>
            <person name="Ley R."/>
            <person name="Guruge J."/>
            <person name="Turnbaugh P.J."/>
            <person name="Mahowald M."/>
            <person name="Liep D."/>
            <person name="Gordon J."/>
        </authorList>
    </citation>
    <scope>NUCLEOTIDE SEQUENCE</scope>
    <source>
        <strain evidence="1">DSM 17216</strain>
    </source>
</reference>
<name>B0MZX5_9BACT</name>
<dbReference type="AlphaFoldDB" id="B0MZX5"/>
<reference evidence="1" key="1">
    <citation type="submission" date="2007-10" db="EMBL/GenBank/DDBJ databases">
        <authorList>
            <person name="Fulton L."/>
            <person name="Clifton S."/>
            <person name="Fulton B."/>
            <person name="Xu J."/>
            <person name="Minx P."/>
            <person name="Pepin K.H."/>
            <person name="Johnson M."/>
            <person name="Thiruvilangam P."/>
            <person name="Bhonagiri V."/>
            <person name="Nash W.E."/>
            <person name="Mardis E.R."/>
            <person name="Wilson R.K."/>
        </authorList>
    </citation>
    <scope>NUCLEOTIDE SEQUENCE [LARGE SCALE GENOMIC DNA]</scope>
    <source>
        <strain evidence="1">DSM 17216</strain>
    </source>
</reference>
<keyword evidence="2" id="KW-1185">Reference proteome</keyword>
<proteinExistence type="predicted"/>
<comment type="caution">
    <text evidence="1">The sequence shown here is derived from an EMBL/GenBank/DDBJ whole genome shotgun (WGS) entry which is preliminary data.</text>
</comment>
<dbReference type="EMBL" id="ABFK02000020">
    <property type="protein sequence ID" value="EDS03161.1"/>
    <property type="molecule type" value="Genomic_DNA"/>
</dbReference>
<evidence type="ECO:0000313" key="2">
    <source>
        <dbReference type="Proteomes" id="UP000005819"/>
    </source>
</evidence>
<sequence>MLGTIFIYLHPTDFIDASISSRIARAKINTFVWITNIFLCFLQRKIFGIDWDLRLNKNNIVIYKHI</sequence>
<evidence type="ECO:0000313" key="1">
    <source>
        <dbReference type="EMBL" id="EDS03161.1"/>
    </source>
</evidence>
<protein>
    <submittedName>
        <fullName evidence="1">Uncharacterized protein</fullName>
    </submittedName>
</protein>
<accession>B0MZX5</accession>
<gene>
    <name evidence="1" type="ORF">ALIPUT_02700</name>
</gene>
<dbReference type="Proteomes" id="UP000005819">
    <property type="component" value="Unassembled WGS sequence"/>
</dbReference>